<keyword evidence="1" id="KW-0175">Coiled coil</keyword>
<gene>
    <name evidence="4 5" type="primary">LOC118407778</name>
</gene>
<keyword evidence="3" id="KW-1185">Reference proteome</keyword>
<accession>A0A9J7HVI6</accession>
<evidence type="ECO:0000313" key="5">
    <source>
        <dbReference type="RefSeq" id="XP_035664187.1"/>
    </source>
</evidence>
<feature type="compositionally biased region" description="Polar residues" evidence="2">
    <location>
        <begin position="18"/>
        <end position="30"/>
    </location>
</feature>
<dbReference type="GO" id="GO:0008625">
    <property type="term" value="P:extrinsic apoptotic signaling pathway via death domain receptors"/>
    <property type="evidence" value="ECO:0000318"/>
    <property type="project" value="GO_Central"/>
</dbReference>
<dbReference type="PANTHER" id="PTHR15205">
    <property type="entry name" value="DEATH EFFECTOR DOMAIN-CONTAINING PROTEIN"/>
    <property type="match status" value="1"/>
</dbReference>
<evidence type="ECO:0000313" key="4">
    <source>
        <dbReference type="RefSeq" id="XP_035664186.1"/>
    </source>
</evidence>
<evidence type="ECO:0000313" key="3">
    <source>
        <dbReference type="Proteomes" id="UP000001554"/>
    </source>
</evidence>
<dbReference type="GO" id="GO:0003677">
    <property type="term" value="F:DNA binding"/>
    <property type="evidence" value="ECO:0000318"/>
    <property type="project" value="GO_Central"/>
</dbReference>
<reference evidence="4 5" key="1">
    <citation type="submission" date="2025-04" db="UniProtKB">
        <authorList>
            <consortium name="RefSeq"/>
        </authorList>
    </citation>
    <scope>IDENTIFICATION</scope>
    <source>
        <strain evidence="4 5">S238N-H82</strain>
        <tissue evidence="4 5">Testes</tissue>
    </source>
</reference>
<feature type="region of interest" description="Disordered" evidence="2">
    <location>
        <begin position="1"/>
        <end position="32"/>
    </location>
</feature>
<dbReference type="RefSeq" id="XP_035664186.1">
    <property type="nucleotide sequence ID" value="XM_035808293.1"/>
</dbReference>
<sequence length="628" mass="70303">MTTLSKEDGRTVERKMKQSQGGEAATSFSHSLRRDTGTVQETLYVLHKLFLKKREDGSPFNREAAELLELAQEQAEVAEDDLVRTSFHNAELQMLLTDEKLVAAELLELAQEQAEAAEDDLVRTSFHNAELQMLLTDEKLQADDAKVQHERELSQAHADLEMAICDLQEEKNRSAQKHLEIDCLKAQVSVLKSGGARFSSRHEARAHISLEEAEGMAYRIAELEVLLEEQRNENIKLTAQLQQSKEERLPAVTEQQDPSFLPECFLTHCPSPIDEEEMLPADMERKEDSFLPECFLAHCPSPMDDKDNMLPADMERKENSFLPECFLAYSASPMNDNEEGLPADMECKEDSFLPECFLACSASPMNDKDDMLPADMERKEDSFLPECFLACSASPMNDNEEGLPADMECKEDSFLPECFLACSASPMNDKDDMLPADMECKEDSFLPECFLARCPSPMDDEEEMLTYDMNMDIAPLLEELLINSSSLLQADSVAALDQESQDILCLSELLSSTSPASLTASCDGRQAKSQDTKMVKSQASVNKVTCSGLLRSMLQEAHEILCLSEKLSTLSAHHDKTEPIKVKNGQVVKTELPTEATYWTTVEPCQGSCCYTTTYISSNKDITVYQQL</sequence>
<feature type="coiled-coil region" evidence="1">
    <location>
        <begin position="213"/>
        <end position="247"/>
    </location>
</feature>
<name>A0A9J7HVI6_BRAFL</name>
<proteinExistence type="predicted"/>
<feature type="compositionally biased region" description="Basic and acidic residues" evidence="2">
    <location>
        <begin position="1"/>
        <end position="16"/>
    </location>
</feature>
<evidence type="ECO:0000256" key="2">
    <source>
        <dbReference type="SAM" id="MobiDB-lite"/>
    </source>
</evidence>
<evidence type="ECO:0000256" key="1">
    <source>
        <dbReference type="SAM" id="Coils"/>
    </source>
</evidence>
<organism evidence="3 5">
    <name type="scientific">Branchiostoma floridae</name>
    <name type="common">Florida lancelet</name>
    <name type="synonym">Amphioxus</name>
    <dbReference type="NCBI Taxonomy" id="7739"/>
    <lineage>
        <taxon>Eukaryota</taxon>
        <taxon>Metazoa</taxon>
        <taxon>Chordata</taxon>
        <taxon>Cephalochordata</taxon>
        <taxon>Leptocardii</taxon>
        <taxon>Amphioxiformes</taxon>
        <taxon>Branchiostomatidae</taxon>
        <taxon>Branchiostoma</taxon>
    </lineage>
</organism>
<dbReference type="OrthoDB" id="10162478at2759"/>
<protein>
    <submittedName>
        <fullName evidence="4">Uncharacterized protein LOC118407778 isoform X1</fullName>
    </submittedName>
    <submittedName>
        <fullName evidence="5">Uncharacterized protein LOC118407778 isoform X2</fullName>
    </submittedName>
</protein>
<dbReference type="GeneID" id="118407778"/>
<dbReference type="KEGG" id="bfo:118407778"/>
<dbReference type="RefSeq" id="XP_035664187.1">
    <property type="nucleotide sequence ID" value="XM_035808294.1"/>
</dbReference>
<dbReference type="AlphaFoldDB" id="A0A9J7HVI6"/>
<dbReference type="PANTHER" id="PTHR15205:SF0">
    <property type="entry name" value="DED DOMAIN-CONTAINING PROTEIN"/>
    <property type="match status" value="1"/>
</dbReference>
<dbReference type="InterPro" id="IPR038856">
    <property type="entry name" value="DEDD/DEDD2"/>
</dbReference>
<feature type="coiled-coil region" evidence="1">
    <location>
        <begin position="61"/>
        <end position="120"/>
    </location>
</feature>
<dbReference type="Proteomes" id="UP000001554">
    <property type="component" value="Unplaced"/>
</dbReference>
<dbReference type="GO" id="GO:0005730">
    <property type="term" value="C:nucleolus"/>
    <property type="evidence" value="ECO:0000318"/>
    <property type="project" value="GO_Central"/>
</dbReference>